<reference evidence="2 3" key="1">
    <citation type="journal article" date="2018" name="Sci. Rep.">
        <title>Genomic signatures of local adaptation to the degree of environmental predictability in rotifers.</title>
        <authorList>
            <person name="Franch-Gras L."/>
            <person name="Hahn C."/>
            <person name="Garcia-Roger E.M."/>
            <person name="Carmona M.J."/>
            <person name="Serra M."/>
            <person name="Gomez A."/>
        </authorList>
    </citation>
    <scope>NUCLEOTIDE SEQUENCE [LARGE SCALE GENOMIC DNA]</scope>
    <source>
        <strain evidence="2">HYR1</strain>
    </source>
</reference>
<proteinExistence type="predicted"/>
<protein>
    <submittedName>
        <fullName evidence="2">Uncharacterized protein</fullName>
    </submittedName>
</protein>
<keyword evidence="1" id="KW-0732">Signal</keyword>
<keyword evidence="3" id="KW-1185">Reference proteome</keyword>
<dbReference type="Proteomes" id="UP000276133">
    <property type="component" value="Unassembled WGS sequence"/>
</dbReference>
<evidence type="ECO:0000313" key="2">
    <source>
        <dbReference type="EMBL" id="RNA09926.1"/>
    </source>
</evidence>
<evidence type="ECO:0000313" key="3">
    <source>
        <dbReference type="Proteomes" id="UP000276133"/>
    </source>
</evidence>
<evidence type="ECO:0000256" key="1">
    <source>
        <dbReference type="SAM" id="SignalP"/>
    </source>
</evidence>
<organism evidence="2 3">
    <name type="scientific">Brachionus plicatilis</name>
    <name type="common">Marine rotifer</name>
    <name type="synonym">Brachionus muelleri</name>
    <dbReference type="NCBI Taxonomy" id="10195"/>
    <lineage>
        <taxon>Eukaryota</taxon>
        <taxon>Metazoa</taxon>
        <taxon>Spiralia</taxon>
        <taxon>Gnathifera</taxon>
        <taxon>Rotifera</taxon>
        <taxon>Eurotatoria</taxon>
        <taxon>Monogononta</taxon>
        <taxon>Pseudotrocha</taxon>
        <taxon>Ploima</taxon>
        <taxon>Brachionidae</taxon>
        <taxon>Brachionus</taxon>
    </lineage>
</organism>
<accession>A0A3M7QER7</accession>
<sequence length="91" mass="10387">MVVKRAKVRPYKTVRLIWSLSLFWKILALLLSACTDTSTKPCTTKGTKKCEKRDAICDVRYLGISVILNRLRHEFFAVPGIAGMLCEKRDI</sequence>
<name>A0A3M7QER7_BRAPC</name>
<comment type="caution">
    <text evidence="2">The sequence shown here is derived from an EMBL/GenBank/DDBJ whole genome shotgun (WGS) entry which is preliminary data.</text>
</comment>
<feature type="signal peptide" evidence="1">
    <location>
        <begin position="1"/>
        <end position="28"/>
    </location>
</feature>
<gene>
    <name evidence="2" type="ORF">BpHYR1_009618</name>
</gene>
<dbReference type="AlphaFoldDB" id="A0A3M7QER7"/>
<feature type="chain" id="PRO_5018194481" evidence="1">
    <location>
        <begin position="29"/>
        <end position="91"/>
    </location>
</feature>
<dbReference type="EMBL" id="REGN01006335">
    <property type="protein sequence ID" value="RNA09926.1"/>
    <property type="molecule type" value="Genomic_DNA"/>
</dbReference>